<keyword evidence="1 4" id="KW-0378">Hydrolase</keyword>
<evidence type="ECO:0000256" key="1">
    <source>
        <dbReference type="ARBA" id="ARBA00022801"/>
    </source>
</evidence>
<dbReference type="InterPro" id="IPR050300">
    <property type="entry name" value="GDXG_lipolytic_enzyme"/>
</dbReference>
<dbReference type="Pfam" id="PF20434">
    <property type="entry name" value="BD-FAE"/>
    <property type="match status" value="1"/>
</dbReference>
<feature type="transmembrane region" description="Helical" evidence="2">
    <location>
        <begin position="31"/>
        <end position="57"/>
    </location>
</feature>
<organism evidence="4 5">
    <name type="scientific">Phormidium yuhuli AB48</name>
    <dbReference type="NCBI Taxonomy" id="2940671"/>
    <lineage>
        <taxon>Bacteria</taxon>
        <taxon>Bacillati</taxon>
        <taxon>Cyanobacteriota</taxon>
        <taxon>Cyanophyceae</taxon>
        <taxon>Oscillatoriophycideae</taxon>
        <taxon>Oscillatoriales</taxon>
        <taxon>Oscillatoriaceae</taxon>
        <taxon>Phormidium</taxon>
        <taxon>Phormidium yuhuli</taxon>
    </lineage>
</organism>
<evidence type="ECO:0000259" key="3">
    <source>
        <dbReference type="Pfam" id="PF20434"/>
    </source>
</evidence>
<dbReference type="InterPro" id="IPR049492">
    <property type="entry name" value="BD-FAE-like_dom"/>
</dbReference>
<reference evidence="4" key="1">
    <citation type="submission" date="2022-06" db="EMBL/GenBank/DDBJ databases">
        <title>Genome sequence of Phormidium yuhuli AB48 isolated from an industrial photobioreactor environment.</title>
        <authorList>
            <person name="Qiu Y."/>
            <person name="Noonan A.J.C."/>
            <person name="Dofher K."/>
            <person name="Koch M."/>
            <person name="Kieft B."/>
            <person name="Lin X."/>
            <person name="Ziels R.M."/>
            <person name="Hallam S.J."/>
        </authorList>
    </citation>
    <scope>NUCLEOTIDE SEQUENCE</scope>
    <source>
        <strain evidence="4">AB48</strain>
    </source>
</reference>
<proteinExistence type="predicted"/>
<evidence type="ECO:0000313" key="4">
    <source>
        <dbReference type="EMBL" id="USR90451.1"/>
    </source>
</evidence>
<dbReference type="SUPFAM" id="SSF53474">
    <property type="entry name" value="alpha/beta-Hydrolases"/>
    <property type="match status" value="1"/>
</dbReference>
<accession>A0ABY5ANC8</accession>
<sequence length="395" mass="43848">MSVVPWLLAILSGLGLLLSLAIVVPAPTMFLLVFTVVAPEISPWLVGFHAIALLLLARLSLTGGVAIAILICSLLGLSLSLLPLLQVPATVARFNAEMERGLGSAYLKSVPEPNHQFMRRQPLQLLDVFRGIPLPSVRIQREIPFAEPDGVSLTLNLYRPPTAGQYPTVIIIYGGAWRQGTPNNDEWFSRYLASRGYTVVAIDYRHAPKYQFPAQLEDVKTAIGVVCDRAEELGVDGDRIALMGRSAGGHLAMLAAYDPEEIPIRGLINYYAPVNLTQGYYDLPNPDPLEIQNILRDFLGGTPEELPDLYDRASPWHLVAPNLPPSLLIYGQRDHIVQAKFGQQLQEKLLKSGNRSVFLEIPWAEHSFDAIYFGISNQLALYYTERFLYHILSKP</sequence>
<dbReference type="Proteomes" id="UP001056708">
    <property type="component" value="Chromosome"/>
</dbReference>
<keyword evidence="2" id="KW-1133">Transmembrane helix</keyword>
<feature type="domain" description="BD-FAE-like" evidence="3">
    <location>
        <begin position="155"/>
        <end position="349"/>
    </location>
</feature>
<dbReference type="GO" id="GO:0016787">
    <property type="term" value="F:hydrolase activity"/>
    <property type="evidence" value="ECO:0007669"/>
    <property type="project" value="UniProtKB-KW"/>
</dbReference>
<gene>
    <name evidence="4" type="ORF">NEA10_16665</name>
</gene>
<keyword evidence="2" id="KW-0472">Membrane</keyword>
<protein>
    <submittedName>
        <fullName evidence="4">Alpha/beta hydrolase</fullName>
    </submittedName>
</protein>
<dbReference type="InterPro" id="IPR029058">
    <property type="entry name" value="AB_hydrolase_fold"/>
</dbReference>
<dbReference type="EMBL" id="CP098611">
    <property type="protein sequence ID" value="USR90451.1"/>
    <property type="molecule type" value="Genomic_DNA"/>
</dbReference>
<dbReference type="Gene3D" id="3.40.50.1820">
    <property type="entry name" value="alpha/beta hydrolase"/>
    <property type="match status" value="1"/>
</dbReference>
<keyword evidence="2" id="KW-0812">Transmembrane</keyword>
<evidence type="ECO:0000313" key="5">
    <source>
        <dbReference type="Proteomes" id="UP001056708"/>
    </source>
</evidence>
<evidence type="ECO:0000256" key="2">
    <source>
        <dbReference type="SAM" id="Phobius"/>
    </source>
</evidence>
<keyword evidence="5" id="KW-1185">Reference proteome</keyword>
<feature type="transmembrane region" description="Helical" evidence="2">
    <location>
        <begin position="64"/>
        <end position="85"/>
    </location>
</feature>
<name>A0ABY5ANC8_9CYAN</name>
<dbReference type="PANTHER" id="PTHR48081">
    <property type="entry name" value="AB HYDROLASE SUPERFAMILY PROTEIN C4A8.06C"/>
    <property type="match status" value="1"/>
</dbReference>
<dbReference type="RefSeq" id="WP_252662480.1">
    <property type="nucleotide sequence ID" value="NZ_CP098611.1"/>
</dbReference>